<evidence type="ECO:0000313" key="3">
    <source>
        <dbReference type="EMBL" id="TNC31261.1"/>
    </source>
</evidence>
<evidence type="ECO:0000313" key="5">
    <source>
        <dbReference type="Proteomes" id="UP000306740"/>
    </source>
</evidence>
<dbReference type="EMBL" id="VDFR01000206">
    <property type="protein sequence ID" value="TNC31261.1"/>
    <property type="molecule type" value="Genomic_DNA"/>
</dbReference>
<feature type="compositionally biased region" description="Basic and acidic residues" evidence="2">
    <location>
        <begin position="529"/>
        <end position="546"/>
    </location>
</feature>
<feature type="compositionally biased region" description="Basic and acidic residues" evidence="2">
    <location>
        <begin position="590"/>
        <end position="605"/>
    </location>
</feature>
<evidence type="ECO:0000256" key="1">
    <source>
        <dbReference type="ARBA" id="ARBA00043985"/>
    </source>
</evidence>
<dbReference type="Pfam" id="PF04012">
    <property type="entry name" value="PspA_IM30"/>
    <property type="match status" value="1"/>
</dbReference>
<proteinExistence type="inferred from homology"/>
<evidence type="ECO:0000313" key="4">
    <source>
        <dbReference type="EMBL" id="TNC44878.1"/>
    </source>
</evidence>
<feature type="compositionally biased region" description="Basic and acidic residues" evidence="2">
    <location>
        <begin position="297"/>
        <end position="312"/>
    </location>
</feature>
<comment type="caution">
    <text evidence="4">The sequence shown here is derived from an EMBL/GenBank/DDBJ whole genome shotgun (WGS) entry which is preliminary data.</text>
</comment>
<reference evidence="4 5" key="1">
    <citation type="submission" date="2019-05" db="EMBL/GenBank/DDBJ databases">
        <title>Mumia sp. nov., isolated from the intestinal contents of plateau pika (Ochotona curzoniae) in the Qinghai-Tibet plateau of China.</title>
        <authorList>
            <person name="Tian Z."/>
        </authorList>
    </citation>
    <scope>NUCLEOTIDE SEQUENCE [LARGE SCALE GENOMIC DNA]</scope>
    <source>
        <strain evidence="5">527</strain>
        <strain evidence="4">Z527</strain>
    </source>
</reference>
<feature type="compositionally biased region" description="Basic and acidic residues" evidence="2">
    <location>
        <begin position="253"/>
        <end position="267"/>
    </location>
</feature>
<dbReference type="Proteomes" id="UP000306740">
    <property type="component" value="Unassembled WGS sequence"/>
</dbReference>
<feature type="compositionally biased region" description="Basic and acidic residues" evidence="2">
    <location>
        <begin position="465"/>
        <end position="475"/>
    </location>
</feature>
<gene>
    <name evidence="4" type="ORF">FHE65_15705</name>
    <name evidence="3" type="ORF">FHE65_31795</name>
</gene>
<protein>
    <submittedName>
        <fullName evidence="4">Uncharacterized protein</fullName>
    </submittedName>
</protein>
<dbReference type="InterPro" id="IPR007157">
    <property type="entry name" value="PspA_VIPP1"/>
</dbReference>
<feature type="compositionally biased region" description="Acidic residues" evidence="2">
    <location>
        <begin position="268"/>
        <end position="278"/>
    </location>
</feature>
<sequence>MAEKQSVLGRVTALAQADVSTLIDDSADPESLFLALARACTTTIAEAEEALASALAAKRLAEHDRAEDQQTADDWGVQAATAAFHASELRIEGNISGAAIFDDLARIALARQLATEKEVAEAASVIAALASYVEKLRNGLDAAKEQLAIVEERRARQLGFVEPTDGRILDDVVADVLDPYTELATFELKLHREDERLEDTPERASYLDDRFTGRVHPSVRSEVERRLELLRPDEDELVAALAARASATAERLADEAERLATEAREHDDSDLDVEEPEIVADPVPEPVAPPVATMQPEEPRPATEPSVEREPEPDVQAEPEPSVAAEDAPETVPQPAPEPDPEPELAPEPDPEPVPEIEPVGDDPARAPELEPETVIEPEPDYAVEREQELAPAEAPQPEPAPERQTEPAREPDRAPDAEAALAPRPQPQPQPQPEPEPEPEPALAPEPQAESEPEPAPARPAGRRRADVPVKGPDDEPSVAVAPPPSEHKSAAPSPPSAAVQITSADPPPRGNPLAGIADPDAAYRLARAQEETRFDLPVFDETRTESTGSQAALAPLPPLPPLDEDELPTAEYPAIRFDSLPDAPAPDPRSEEDRLREEGDALARRRARRAREARPPGVPTAYDVAYDPTQGPTHPSFLEPPSARDDRDAQVFPLRPRGDGSRSGPSRAADGPAEPTDPRDTP</sequence>
<organism evidence="4 5">
    <name type="scientific">Mumia zhuanghuii</name>
    <dbReference type="NCBI Taxonomy" id="2585211"/>
    <lineage>
        <taxon>Bacteria</taxon>
        <taxon>Bacillati</taxon>
        <taxon>Actinomycetota</taxon>
        <taxon>Actinomycetes</taxon>
        <taxon>Propionibacteriales</taxon>
        <taxon>Nocardioidaceae</taxon>
        <taxon>Mumia</taxon>
    </lineage>
</organism>
<feature type="compositionally biased region" description="Pro residues" evidence="2">
    <location>
        <begin position="425"/>
        <end position="445"/>
    </location>
</feature>
<feature type="compositionally biased region" description="Basic and acidic residues" evidence="2">
    <location>
        <begin position="401"/>
        <end position="417"/>
    </location>
</feature>
<feature type="region of interest" description="Disordered" evidence="2">
    <location>
        <begin position="253"/>
        <end position="684"/>
    </location>
</feature>
<feature type="compositionally biased region" description="Acidic residues" evidence="2">
    <location>
        <begin position="370"/>
        <end position="382"/>
    </location>
</feature>
<comment type="similarity">
    <text evidence="1">Belongs to the PspA/Vipp/IM30 family.</text>
</comment>
<dbReference type="OrthoDB" id="9779630at2"/>
<accession>A0A5C4MIQ0</accession>
<name>A0A5C4MIQ0_9ACTN</name>
<dbReference type="AlphaFoldDB" id="A0A5C4MIQ0"/>
<dbReference type="RefSeq" id="WP_139106206.1">
    <property type="nucleotide sequence ID" value="NZ_VDFR01000071.1"/>
</dbReference>
<evidence type="ECO:0000256" key="2">
    <source>
        <dbReference type="SAM" id="MobiDB-lite"/>
    </source>
</evidence>
<feature type="compositionally biased region" description="Acidic residues" evidence="2">
    <location>
        <begin position="339"/>
        <end position="361"/>
    </location>
</feature>
<dbReference type="EMBL" id="VDFR01000071">
    <property type="protein sequence ID" value="TNC44878.1"/>
    <property type="molecule type" value="Genomic_DNA"/>
</dbReference>